<evidence type="ECO:0000313" key="2">
    <source>
        <dbReference type="EMBL" id="KAE9525161.1"/>
    </source>
</evidence>
<evidence type="ECO:0000313" key="3">
    <source>
        <dbReference type="Proteomes" id="UP000475862"/>
    </source>
</evidence>
<comment type="caution">
    <text evidence="2">The sequence shown here is derived from an EMBL/GenBank/DDBJ whole genome shotgun (WGS) entry which is preliminary data.</text>
</comment>
<dbReference type="AlphaFoldDB" id="A0A6G0T5H0"/>
<accession>A0A6G0T5H0</accession>
<keyword evidence="1" id="KW-0472">Membrane</keyword>
<evidence type="ECO:0000256" key="1">
    <source>
        <dbReference type="SAM" id="Phobius"/>
    </source>
</evidence>
<keyword evidence="1" id="KW-0812">Transmembrane</keyword>
<proteinExistence type="predicted"/>
<reference evidence="2 3" key="1">
    <citation type="submission" date="2019-08" db="EMBL/GenBank/DDBJ databases">
        <title>The genome of the soybean aphid Biotype 1, its phylome, world population structure and adaptation to the North American continent.</title>
        <authorList>
            <person name="Giordano R."/>
            <person name="Donthu R.K."/>
            <person name="Hernandez A.G."/>
            <person name="Wright C.L."/>
            <person name="Zimin A.V."/>
        </authorList>
    </citation>
    <scope>NUCLEOTIDE SEQUENCE [LARGE SCALE GENOMIC DNA]</scope>
    <source>
        <tissue evidence="2">Whole aphids</tissue>
    </source>
</reference>
<protein>
    <submittedName>
        <fullName evidence="2">Uncharacterized protein</fullName>
    </submittedName>
</protein>
<keyword evidence="3" id="KW-1185">Reference proteome</keyword>
<feature type="transmembrane region" description="Helical" evidence="1">
    <location>
        <begin position="130"/>
        <end position="149"/>
    </location>
</feature>
<organism evidence="2 3">
    <name type="scientific">Aphis glycines</name>
    <name type="common">Soybean aphid</name>
    <dbReference type="NCBI Taxonomy" id="307491"/>
    <lineage>
        <taxon>Eukaryota</taxon>
        <taxon>Metazoa</taxon>
        <taxon>Ecdysozoa</taxon>
        <taxon>Arthropoda</taxon>
        <taxon>Hexapoda</taxon>
        <taxon>Insecta</taxon>
        <taxon>Pterygota</taxon>
        <taxon>Neoptera</taxon>
        <taxon>Paraneoptera</taxon>
        <taxon>Hemiptera</taxon>
        <taxon>Sternorrhyncha</taxon>
        <taxon>Aphidomorpha</taxon>
        <taxon>Aphidoidea</taxon>
        <taxon>Aphididae</taxon>
        <taxon>Aphidini</taxon>
        <taxon>Aphis</taxon>
        <taxon>Aphis</taxon>
    </lineage>
</organism>
<sequence>MHQTTKLVFYLLKLNQTLHLYLYKNMTDWLKESGSLLRCGIGSGGSNTATGQERLVFPFILRKAFGTVIPGLGTFDRVFLGLVQGPAFLSKITIISCDSKQSIFIFILNLIIHYHKFANFEFHTKTTSKILRTVFFPFALFVCGTFPITPPKPCLTPLCVSDFFKTLNACLFSGSWFLSLQMSLFKFFNWFSLSFNSQQKYLIHTGIKLLSGPCFKYICSNHFIYSKCGAKGSSPSYIALVKQFLIELVFYLVLESNPAHQMYLRYSLFSINNIKLNKMRQLYGS</sequence>
<feature type="transmembrane region" description="Helical" evidence="1">
    <location>
        <begin position="169"/>
        <end position="191"/>
    </location>
</feature>
<keyword evidence="1" id="KW-1133">Transmembrane helix</keyword>
<dbReference type="Proteomes" id="UP000475862">
    <property type="component" value="Unassembled WGS sequence"/>
</dbReference>
<name>A0A6G0T5H0_APHGL</name>
<gene>
    <name evidence="2" type="ORF">AGLY_014575</name>
</gene>
<dbReference type="EMBL" id="VYZN01000064">
    <property type="protein sequence ID" value="KAE9525161.1"/>
    <property type="molecule type" value="Genomic_DNA"/>
</dbReference>